<evidence type="ECO:0000313" key="2">
    <source>
        <dbReference type="Proteomes" id="UP001187192"/>
    </source>
</evidence>
<reference evidence="1" key="1">
    <citation type="submission" date="2023-07" db="EMBL/GenBank/DDBJ databases">
        <title>draft genome sequence of fig (Ficus carica).</title>
        <authorList>
            <person name="Takahashi T."/>
            <person name="Nishimura K."/>
        </authorList>
    </citation>
    <scope>NUCLEOTIDE SEQUENCE</scope>
</reference>
<keyword evidence="2" id="KW-1185">Reference proteome</keyword>
<comment type="caution">
    <text evidence="1">The sequence shown here is derived from an EMBL/GenBank/DDBJ whole genome shotgun (WGS) entry which is preliminary data.</text>
</comment>
<dbReference type="AlphaFoldDB" id="A0AA88E9Q1"/>
<dbReference type="Proteomes" id="UP001187192">
    <property type="component" value="Unassembled WGS sequence"/>
</dbReference>
<accession>A0AA88E9Q1</accession>
<evidence type="ECO:0000313" key="1">
    <source>
        <dbReference type="EMBL" id="GMN70707.1"/>
    </source>
</evidence>
<sequence length="24" mass="2957">MKEEPRLWEEKVHKKETIFAENGQ</sequence>
<gene>
    <name evidence="1" type="ORF">TIFTF001_055858</name>
</gene>
<protein>
    <submittedName>
        <fullName evidence="1">Uncharacterized protein</fullName>
    </submittedName>
</protein>
<dbReference type="EMBL" id="BTGU01018778">
    <property type="protein sequence ID" value="GMN70707.1"/>
    <property type="molecule type" value="Genomic_DNA"/>
</dbReference>
<name>A0AA88E9Q1_FICCA</name>
<organism evidence="1 2">
    <name type="scientific">Ficus carica</name>
    <name type="common">Common fig</name>
    <dbReference type="NCBI Taxonomy" id="3494"/>
    <lineage>
        <taxon>Eukaryota</taxon>
        <taxon>Viridiplantae</taxon>
        <taxon>Streptophyta</taxon>
        <taxon>Embryophyta</taxon>
        <taxon>Tracheophyta</taxon>
        <taxon>Spermatophyta</taxon>
        <taxon>Magnoliopsida</taxon>
        <taxon>eudicotyledons</taxon>
        <taxon>Gunneridae</taxon>
        <taxon>Pentapetalae</taxon>
        <taxon>rosids</taxon>
        <taxon>fabids</taxon>
        <taxon>Rosales</taxon>
        <taxon>Moraceae</taxon>
        <taxon>Ficeae</taxon>
        <taxon>Ficus</taxon>
    </lineage>
</organism>
<proteinExistence type="predicted"/>
<feature type="non-terminal residue" evidence="1">
    <location>
        <position position="24"/>
    </location>
</feature>